<evidence type="ECO:0008006" key="3">
    <source>
        <dbReference type="Google" id="ProtNLM"/>
    </source>
</evidence>
<gene>
    <name evidence="1" type="ORF">V5J35_003423</name>
</gene>
<accession>A0ABV2SKD2</accession>
<evidence type="ECO:0000313" key="1">
    <source>
        <dbReference type="EMBL" id="MET4758231.1"/>
    </source>
</evidence>
<reference evidence="1 2" key="1">
    <citation type="submission" date="2024-06" db="EMBL/GenBank/DDBJ databases">
        <title>Genomic Encyclopedia of Type Strains, Phase V (KMG-V): Genome sequencing to study the core and pangenomes of soil and plant-associated prokaryotes.</title>
        <authorList>
            <person name="Whitman W."/>
        </authorList>
    </citation>
    <scope>NUCLEOTIDE SEQUENCE [LARGE SCALE GENOMIC DNA]</scope>
    <source>
        <strain evidence="1 2">NE40</strain>
    </source>
</reference>
<evidence type="ECO:0000313" key="2">
    <source>
        <dbReference type="Proteomes" id="UP001549366"/>
    </source>
</evidence>
<dbReference type="InterPro" id="IPR018741">
    <property type="entry name" value="DUF2288"/>
</dbReference>
<keyword evidence="2" id="KW-1185">Reference proteome</keyword>
<dbReference type="Proteomes" id="UP001549366">
    <property type="component" value="Unassembled WGS sequence"/>
</dbReference>
<dbReference type="RefSeq" id="WP_354008332.1">
    <property type="nucleotide sequence ID" value="NZ_JBEWTA010000001.1"/>
</dbReference>
<organism evidence="1 2">
    <name type="scientific">Endozoicomonas lisbonensis</name>
    <dbReference type="NCBI Taxonomy" id="3120522"/>
    <lineage>
        <taxon>Bacteria</taxon>
        <taxon>Pseudomonadati</taxon>
        <taxon>Pseudomonadota</taxon>
        <taxon>Gammaproteobacteria</taxon>
        <taxon>Oceanospirillales</taxon>
        <taxon>Endozoicomonadaceae</taxon>
        <taxon>Endozoicomonas</taxon>
    </lineage>
</organism>
<proteinExistence type="predicted"/>
<dbReference type="Pfam" id="PF10052">
    <property type="entry name" value="DUF2288"/>
    <property type="match status" value="1"/>
</dbReference>
<dbReference type="EMBL" id="JBEWTB010000002">
    <property type="protein sequence ID" value="MET4758231.1"/>
    <property type="molecule type" value="Genomic_DNA"/>
</dbReference>
<comment type="caution">
    <text evidence="1">The sequence shown here is derived from an EMBL/GenBank/DDBJ whole genome shotgun (WGS) entry which is preliminary data.</text>
</comment>
<sequence length="95" mass="11035">MQEVKEKLNLETARISWKELERFFAQGMVLNVTGSLDLIEAGCAIAKDDTQQVQRWLKGEQLAKVSDQQALEWHELDTELWSVVVRPWILVQDRP</sequence>
<name>A0ABV2SKD2_9GAMM</name>
<protein>
    <recommendedName>
        <fullName evidence="3">DUF2288 domain-containing protein</fullName>
    </recommendedName>
</protein>